<evidence type="ECO:0000256" key="1">
    <source>
        <dbReference type="SAM" id="Phobius"/>
    </source>
</evidence>
<reference evidence="2" key="1">
    <citation type="submission" date="2021-02" db="EMBL/GenBank/DDBJ databases">
        <authorList>
            <person name="Dougan E. K."/>
            <person name="Rhodes N."/>
            <person name="Thang M."/>
            <person name="Chan C."/>
        </authorList>
    </citation>
    <scope>NUCLEOTIDE SEQUENCE</scope>
</reference>
<feature type="transmembrane region" description="Helical" evidence="1">
    <location>
        <begin position="504"/>
        <end position="525"/>
    </location>
</feature>
<keyword evidence="1" id="KW-0472">Membrane</keyword>
<feature type="transmembrane region" description="Helical" evidence="1">
    <location>
        <begin position="89"/>
        <end position="110"/>
    </location>
</feature>
<dbReference type="AlphaFoldDB" id="A0A812SMR4"/>
<accession>A0A812SMR4</accession>
<evidence type="ECO:0000313" key="3">
    <source>
        <dbReference type="Proteomes" id="UP000604046"/>
    </source>
</evidence>
<keyword evidence="1" id="KW-0812">Transmembrane</keyword>
<protein>
    <submittedName>
        <fullName evidence="2">Pol protein</fullName>
    </submittedName>
</protein>
<feature type="transmembrane region" description="Helical" evidence="1">
    <location>
        <begin position="12"/>
        <end position="33"/>
    </location>
</feature>
<gene>
    <name evidence="2" type="primary">Pol</name>
    <name evidence="2" type="ORF">SNAT2548_LOCUS27108</name>
</gene>
<feature type="transmembrane region" description="Helical" evidence="1">
    <location>
        <begin position="45"/>
        <end position="69"/>
    </location>
</feature>
<feature type="transmembrane region" description="Helical" evidence="1">
    <location>
        <begin position="122"/>
        <end position="144"/>
    </location>
</feature>
<keyword evidence="1" id="KW-1133">Transmembrane helix</keyword>
<feature type="transmembrane region" description="Helical" evidence="1">
    <location>
        <begin position="653"/>
        <end position="672"/>
    </location>
</feature>
<name>A0A812SMR4_9DINO</name>
<keyword evidence="3" id="KW-1185">Reference proteome</keyword>
<proteinExistence type="predicted"/>
<sequence length="778" mass="85028">MEAFEAKRSLVLLPASLCCIFSLCLLLVACILARSSSSRCSPLPMALYSSLLAALKLFLAGAVAAAAIWFTAPDPQEADLNTVEGIASWAALAQEAFWSLLPFPIFFGLCSLSSEEIKGRDACFAAIASLALFALALAFALPFARDPMAAIMGHPVRHVKSSCQECDIIGVTDLINATTGVACYKWCRAVFNYAPVGVSGMMGLPACIKVMTWRNFCAAGLPRWLKIALPPLAGVLYGLRSLGSFVGFWARPGSVYAHIGDDGDASATPAAESADARCKFVLSEGEAPVGSPSLEKFREDGRFSHPGGFMEKLCKRYSLNDLDAERLRLKVASASAAIEPAQDLNSICSLLFAAKPFYAGLLAFAVFAPNAGDLLQAQNTAELARSLERGFATREIYVHQRREGTYEGTMSIIVSMWALVRTPEMSYLTAGNLAFGILLALALSLPTAAKAGELLAKPQPCKFDNYYEVVQEEKKVNSWAVLRRPVGFLAISPCWAFVLTSPGFAGTFLACVFAVLPLGCLGKALGLKKLDTFMWAWQQAWWASLVGLRDARDLFIAGYPFSCLRSRLDWWLDQDGANIARFSRHVALLSFWVLLWADFGLNVGRGKAVTWGSLDPDREQYHMLQFPEGLNTLVKGERLWDSITQNQQLLRQFLVLACGFFAEVALLVGDFWHPAGGWHEVEAVLGRYEILREVKVTEGADPEVVQESVQEPQELAAGTEVDIIEVQSKQDLVRGRLRDGGWISIRDTREAEFGRFAQRLLHPAADTGFEERSSVVPP</sequence>
<comment type="caution">
    <text evidence="2">The sequence shown here is derived from an EMBL/GenBank/DDBJ whole genome shotgun (WGS) entry which is preliminary data.</text>
</comment>
<dbReference type="Proteomes" id="UP000604046">
    <property type="component" value="Unassembled WGS sequence"/>
</dbReference>
<evidence type="ECO:0000313" key="2">
    <source>
        <dbReference type="EMBL" id="CAE7482874.1"/>
    </source>
</evidence>
<dbReference type="EMBL" id="CAJNDS010002454">
    <property type="protein sequence ID" value="CAE7482874.1"/>
    <property type="molecule type" value="Genomic_DNA"/>
</dbReference>
<feature type="transmembrane region" description="Helical" evidence="1">
    <location>
        <begin position="425"/>
        <end position="445"/>
    </location>
</feature>
<dbReference type="PROSITE" id="PS51257">
    <property type="entry name" value="PROKAR_LIPOPROTEIN"/>
    <property type="match status" value="1"/>
</dbReference>
<organism evidence="2 3">
    <name type="scientific">Symbiodinium natans</name>
    <dbReference type="NCBI Taxonomy" id="878477"/>
    <lineage>
        <taxon>Eukaryota</taxon>
        <taxon>Sar</taxon>
        <taxon>Alveolata</taxon>
        <taxon>Dinophyceae</taxon>
        <taxon>Suessiales</taxon>
        <taxon>Symbiodiniaceae</taxon>
        <taxon>Symbiodinium</taxon>
    </lineage>
</organism>